<evidence type="ECO:0000256" key="1">
    <source>
        <dbReference type="SAM" id="MobiDB-lite"/>
    </source>
</evidence>
<dbReference type="STRING" id="2769.R7Q486"/>
<dbReference type="EMBL" id="HG001592">
    <property type="protein sequence ID" value="CDF32824.1"/>
    <property type="molecule type" value="Genomic_DNA"/>
</dbReference>
<dbReference type="Proteomes" id="UP000012073">
    <property type="component" value="Unassembled WGS sequence"/>
</dbReference>
<dbReference type="Gramene" id="CDF32824">
    <property type="protein sequence ID" value="CDF32824"/>
    <property type="gene ID" value="CHC_T00001438001"/>
</dbReference>
<gene>
    <name evidence="4" type="ORF">CHC_T00001438001</name>
</gene>
<dbReference type="Pfam" id="PF21517">
    <property type="entry name" value="HTH_Tnp_Tc3_2_like"/>
    <property type="match status" value="1"/>
</dbReference>
<feature type="domain" description="Transposable element Tc3 transposase-like DNA-binding HTH" evidence="3">
    <location>
        <begin position="67"/>
        <end position="97"/>
    </location>
</feature>
<accession>R7Q486</accession>
<sequence>MPKGKQLTDVEKGQILVLHNQCSSVREIAESINRSKTVVHNSTKNPQAYGSKKRSGRPPKLTPVLMRKVIREASKGEKSANQIRKALDLPVYRSRVQDLLRKYINLKYANFISAPILTPMHMPQQLGWAKNHET</sequence>
<protein>
    <submittedName>
        <fullName evidence="4">Uncharacterized protein</fullName>
    </submittedName>
</protein>
<evidence type="ECO:0000313" key="5">
    <source>
        <dbReference type="Proteomes" id="UP000012073"/>
    </source>
</evidence>
<dbReference type="Gene3D" id="1.10.10.10">
    <property type="entry name" value="Winged helix-like DNA-binding domain superfamily/Winged helix DNA-binding domain"/>
    <property type="match status" value="1"/>
</dbReference>
<evidence type="ECO:0000259" key="2">
    <source>
        <dbReference type="Pfam" id="PF11427"/>
    </source>
</evidence>
<proteinExistence type="predicted"/>
<dbReference type="InterPro" id="IPR048703">
    <property type="entry name" value="Tnp_Tc3-like_HTH"/>
</dbReference>
<dbReference type="OrthoDB" id="78805at2759"/>
<reference evidence="5" key="1">
    <citation type="journal article" date="2013" name="Proc. Natl. Acad. Sci. U.S.A.">
        <title>Genome structure and metabolic features in the red seaweed Chondrus crispus shed light on evolution of the Archaeplastida.</title>
        <authorList>
            <person name="Collen J."/>
            <person name="Porcel B."/>
            <person name="Carre W."/>
            <person name="Ball S.G."/>
            <person name="Chaparro C."/>
            <person name="Tonon T."/>
            <person name="Barbeyron T."/>
            <person name="Michel G."/>
            <person name="Noel B."/>
            <person name="Valentin K."/>
            <person name="Elias M."/>
            <person name="Artiguenave F."/>
            <person name="Arun A."/>
            <person name="Aury J.M."/>
            <person name="Barbosa-Neto J.F."/>
            <person name="Bothwell J.H."/>
            <person name="Bouget F.Y."/>
            <person name="Brillet L."/>
            <person name="Cabello-Hurtado F."/>
            <person name="Capella-Gutierrez S."/>
            <person name="Charrier B."/>
            <person name="Cladiere L."/>
            <person name="Cock J.M."/>
            <person name="Coelho S.M."/>
            <person name="Colleoni C."/>
            <person name="Czjzek M."/>
            <person name="Da Silva C."/>
            <person name="Delage L."/>
            <person name="Denoeud F."/>
            <person name="Deschamps P."/>
            <person name="Dittami S.M."/>
            <person name="Gabaldon T."/>
            <person name="Gachon C.M."/>
            <person name="Groisillier A."/>
            <person name="Herve C."/>
            <person name="Jabbari K."/>
            <person name="Katinka M."/>
            <person name="Kloareg B."/>
            <person name="Kowalczyk N."/>
            <person name="Labadie K."/>
            <person name="Leblanc C."/>
            <person name="Lopez P.J."/>
            <person name="McLachlan D.H."/>
            <person name="Meslet-Cladiere L."/>
            <person name="Moustafa A."/>
            <person name="Nehr Z."/>
            <person name="Nyvall Collen P."/>
            <person name="Panaud O."/>
            <person name="Partensky F."/>
            <person name="Poulain J."/>
            <person name="Rensing S.A."/>
            <person name="Rousvoal S."/>
            <person name="Samson G."/>
            <person name="Symeonidi A."/>
            <person name="Weissenbach J."/>
            <person name="Zambounis A."/>
            <person name="Wincker P."/>
            <person name="Boyen C."/>
        </authorList>
    </citation>
    <scope>NUCLEOTIDE SEQUENCE [LARGE SCALE GENOMIC DNA]</scope>
    <source>
        <strain evidence="5">cv. Stackhouse</strain>
    </source>
</reference>
<feature type="domain" description="Tc3 transposase DNA binding" evidence="2">
    <location>
        <begin position="4"/>
        <end position="51"/>
    </location>
</feature>
<evidence type="ECO:0000259" key="3">
    <source>
        <dbReference type="Pfam" id="PF21517"/>
    </source>
</evidence>
<dbReference type="InterPro" id="IPR036388">
    <property type="entry name" value="WH-like_DNA-bd_sf"/>
</dbReference>
<dbReference type="Pfam" id="PF11427">
    <property type="entry name" value="HTH_Tnp_Tc3_1"/>
    <property type="match status" value="1"/>
</dbReference>
<dbReference type="SUPFAM" id="SSF46689">
    <property type="entry name" value="Homeodomain-like"/>
    <property type="match status" value="1"/>
</dbReference>
<dbReference type="PhylomeDB" id="R7Q486"/>
<name>R7Q486_CHOCR</name>
<dbReference type="OMA" id="WAKNHET"/>
<dbReference type="RefSeq" id="XP_005712625.1">
    <property type="nucleotide sequence ID" value="XM_005712568.1"/>
</dbReference>
<dbReference type="Gene3D" id="1.10.10.60">
    <property type="entry name" value="Homeodomain-like"/>
    <property type="match status" value="1"/>
</dbReference>
<dbReference type="KEGG" id="ccp:CHC_T00001438001"/>
<organism evidence="4 5">
    <name type="scientific">Chondrus crispus</name>
    <name type="common">Carrageen Irish moss</name>
    <name type="synonym">Polymorpha crispa</name>
    <dbReference type="NCBI Taxonomy" id="2769"/>
    <lineage>
        <taxon>Eukaryota</taxon>
        <taxon>Rhodophyta</taxon>
        <taxon>Florideophyceae</taxon>
        <taxon>Rhodymeniophycidae</taxon>
        <taxon>Gigartinales</taxon>
        <taxon>Gigartinaceae</taxon>
        <taxon>Chondrus</taxon>
    </lineage>
</organism>
<evidence type="ECO:0000313" key="4">
    <source>
        <dbReference type="EMBL" id="CDF32824.1"/>
    </source>
</evidence>
<dbReference type="InterPro" id="IPR025898">
    <property type="entry name" value="Tc3_transposase_DNA-bd_dom"/>
</dbReference>
<keyword evidence="5" id="KW-1185">Reference proteome</keyword>
<dbReference type="InterPro" id="IPR009057">
    <property type="entry name" value="Homeodomain-like_sf"/>
</dbReference>
<dbReference type="AlphaFoldDB" id="R7Q486"/>
<dbReference type="GeneID" id="17320341"/>
<dbReference type="GO" id="GO:0003677">
    <property type="term" value="F:DNA binding"/>
    <property type="evidence" value="ECO:0007669"/>
    <property type="project" value="InterPro"/>
</dbReference>
<feature type="region of interest" description="Disordered" evidence="1">
    <location>
        <begin position="36"/>
        <end position="61"/>
    </location>
</feature>
<feature type="compositionally biased region" description="Polar residues" evidence="1">
    <location>
        <begin position="36"/>
        <end position="48"/>
    </location>
</feature>